<dbReference type="CDD" id="cd00082">
    <property type="entry name" value="HisKA"/>
    <property type="match status" value="1"/>
</dbReference>
<evidence type="ECO:0000256" key="3">
    <source>
        <dbReference type="ARBA" id="ARBA00022553"/>
    </source>
</evidence>
<reference evidence="7 8" key="1">
    <citation type="journal article" date="2017" name="ISME J.">
        <title>Potential for microbial H2 and metal transformations associated with novel bacteria and archaea in deep terrestrial subsurface sediments.</title>
        <authorList>
            <person name="Hernsdorf A.W."/>
            <person name="Amano Y."/>
            <person name="Miyakawa K."/>
            <person name="Ise K."/>
            <person name="Suzuki Y."/>
            <person name="Anantharaman K."/>
            <person name="Probst A."/>
            <person name="Burstein D."/>
            <person name="Thomas B.C."/>
            <person name="Banfield J.F."/>
        </authorList>
    </citation>
    <scope>NUCLEOTIDE SEQUENCE [LARGE SCALE GENOMIC DNA]</scope>
    <source>
        <strain evidence="7">HGW-Wallbacteria-1</strain>
    </source>
</reference>
<dbReference type="InterPro" id="IPR036890">
    <property type="entry name" value="HATPase_C_sf"/>
</dbReference>
<dbReference type="Pfam" id="PF00512">
    <property type="entry name" value="HisKA"/>
    <property type="match status" value="1"/>
</dbReference>
<dbReference type="SUPFAM" id="SSF52172">
    <property type="entry name" value="CheY-like"/>
    <property type="match status" value="1"/>
</dbReference>
<dbReference type="InterPro" id="IPR004358">
    <property type="entry name" value="Sig_transdc_His_kin-like_C"/>
</dbReference>
<name>A0A2N1PTS4_9BACT</name>
<dbReference type="PROSITE" id="PS50109">
    <property type="entry name" value="HIS_KIN"/>
    <property type="match status" value="1"/>
</dbReference>
<dbReference type="SMART" id="SM00387">
    <property type="entry name" value="HATPase_c"/>
    <property type="match status" value="1"/>
</dbReference>
<organism evidence="7 8">
    <name type="scientific">Candidatus Wallbacteria bacterium HGW-Wallbacteria-1</name>
    <dbReference type="NCBI Taxonomy" id="2013854"/>
    <lineage>
        <taxon>Bacteria</taxon>
        <taxon>Candidatus Walliibacteriota</taxon>
    </lineage>
</organism>
<dbReference type="Gene3D" id="3.30.450.40">
    <property type="match status" value="1"/>
</dbReference>
<dbReference type="EC" id="2.7.13.3" evidence="2"/>
<dbReference type="Pfam" id="PF00072">
    <property type="entry name" value="Response_reg"/>
    <property type="match status" value="1"/>
</dbReference>
<dbReference type="Pfam" id="PF02518">
    <property type="entry name" value="HATPase_c"/>
    <property type="match status" value="1"/>
</dbReference>
<evidence type="ECO:0000259" key="5">
    <source>
        <dbReference type="PROSITE" id="PS50109"/>
    </source>
</evidence>
<evidence type="ECO:0000259" key="6">
    <source>
        <dbReference type="PROSITE" id="PS50110"/>
    </source>
</evidence>
<keyword evidence="3 4" id="KW-0597">Phosphoprotein</keyword>
<dbReference type="Gene3D" id="3.40.50.2300">
    <property type="match status" value="1"/>
</dbReference>
<dbReference type="PRINTS" id="PR00344">
    <property type="entry name" value="BCTRLSENSOR"/>
</dbReference>
<proteinExistence type="predicted"/>
<dbReference type="InterPro" id="IPR003661">
    <property type="entry name" value="HisK_dim/P_dom"/>
</dbReference>
<dbReference type="Proteomes" id="UP000233256">
    <property type="component" value="Unassembled WGS sequence"/>
</dbReference>
<dbReference type="Gene3D" id="1.10.287.130">
    <property type="match status" value="1"/>
</dbReference>
<dbReference type="PANTHER" id="PTHR43547">
    <property type="entry name" value="TWO-COMPONENT HISTIDINE KINASE"/>
    <property type="match status" value="1"/>
</dbReference>
<evidence type="ECO:0000313" key="8">
    <source>
        <dbReference type="Proteomes" id="UP000233256"/>
    </source>
</evidence>
<sequence length="611" mass="68458">MARNLRFLIVDDREEIVSLISEIIVMVDSSAAVECAYDGIQALETASRFRPDIVILDIYMPRMTGYQVCRLLKEDPCFGDVKVIMLTGTSVRLARFRGLKSGADKFVTKPFNFDQFKDVLGEVVRDKRENLEADDLKMEDSEIRQLDSASILAKVNDLLDQRIHELTVVNELVRAIRTDMSEEKVREVFLRGTLELFDLRSVAFLECRSDAGNGSGYRNCWYISKWQGDDNIGEIQLRGNCALSDFTVSGEMTDLRYCDSDLDSLVGFPIDGEKERNGNSDTCTGLLDLAEQLKGKTRMVFDYAVPVVARGTILGTVFIETMNKKSDTGRWSSSLTVLLNQLGIGLDNIQLYRELKQKVVNLAKANSELGRTNKELTETREQLIRSEKFVAMGKLAGGIAHEINNPLGVISTCVQSLMMSSDLHEEIMEDLNMIKSETERAARIVQRILESAIKMPITFHEVDVRETIRSTVQSVQIIPDARNIHFELDFPDEDLIIMAGDEQFRSIIVNLLTNAVHGINSGDNMKCGRIVVRAFRDESSKKLCIEINDNGCGIPEENILRVFDPFFSTKDVGKGIGLGLTLTYNAVKSFKGDISVKSSLDNGTTFKLVFP</sequence>
<dbReference type="InterPro" id="IPR029016">
    <property type="entry name" value="GAF-like_dom_sf"/>
</dbReference>
<dbReference type="InterPro" id="IPR011006">
    <property type="entry name" value="CheY-like_superfamily"/>
</dbReference>
<dbReference type="InterPro" id="IPR003594">
    <property type="entry name" value="HATPase_dom"/>
</dbReference>
<evidence type="ECO:0000256" key="1">
    <source>
        <dbReference type="ARBA" id="ARBA00000085"/>
    </source>
</evidence>
<gene>
    <name evidence="7" type="ORF">CVV64_03125</name>
</gene>
<dbReference type="Gene3D" id="3.30.565.10">
    <property type="entry name" value="Histidine kinase-like ATPase, C-terminal domain"/>
    <property type="match status" value="1"/>
</dbReference>
<dbReference type="GO" id="GO:0000155">
    <property type="term" value="F:phosphorelay sensor kinase activity"/>
    <property type="evidence" value="ECO:0007669"/>
    <property type="project" value="InterPro"/>
</dbReference>
<dbReference type="SMART" id="SM00448">
    <property type="entry name" value="REC"/>
    <property type="match status" value="1"/>
</dbReference>
<comment type="caution">
    <text evidence="7">The sequence shown here is derived from an EMBL/GenBank/DDBJ whole genome shotgun (WGS) entry which is preliminary data.</text>
</comment>
<comment type="catalytic activity">
    <reaction evidence="1">
        <text>ATP + protein L-histidine = ADP + protein N-phospho-L-histidine.</text>
        <dbReference type="EC" id="2.7.13.3"/>
    </reaction>
</comment>
<dbReference type="SMART" id="SM00388">
    <property type="entry name" value="HisKA"/>
    <property type="match status" value="1"/>
</dbReference>
<evidence type="ECO:0000256" key="2">
    <source>
        <dbReference type="ARBA" id="ARBA00012438"/>
    </source>
</evidence>
<dbReference type="InterPro" id="IPR001789">
    <property type="entry name" value="Sig_transdc_resp-reg_receiver"/>
</dbReference>
<dbReference type="SUPFAM" id="SSF47384">
    <property type="entry name" value="Homodimeric domain of signal transducing histidine kinase"/>
    <property type="match status" value="1"/>
</dbReference>
<protein>
    <recommendedName>
        <fullName evidence="2">histidine kinase</fullName>
        <ecNumber evidence="2">2.7.13.3</ecNumber>
    </recommendedName>
</protein>
<feature type="domain" description="Histidine kinase" evidence="5">
    <location>
        <begin position="398"/>
        <end position="611"/>
    </location>
</feature>
<dbReference type="EMBL" id="PGXC01000002">
    <property type="protein sequence ID" value="PKK91672.1"/>
    <property type="molecule type" value="Genomic_DNA"/>
</dbReference>
<dbReference type="PANTHER" id="PTHR43547:SF2">
    <property type="entry name" value="HYBRID SIGNAL TRANSDUCTION HISTIDINE KINASE C"/>
    <property type="match status" value="1"/>
</dbReference>
<feature type="modified residue" description="4-aspartylphosphate" evidence="4">
    <location>
        <position position="57"/>
    </location>
</feature>
<dbReference type="AlphaFoldDB" id="A0A2N1PTS4"/>
<dbReference type="PROSITE" id="PS50110">
    <property type="entry name" value="RESPONSE_REGULATORY"/>
    <property type="match status" value="1"/>
</dbReference>
<feature type="domain" description="Response regulatory" evidence="6">
    <location>
        <begin position="6"/>
        <end position="124"/>
    </location>
</feature>
<dbReference type="InterPro" id="IPR036097">
    <property type="entry name" value="HisK_dim/P_sf"/>
</dbReference>
<evidence type="ECO:0000313" key="7">
    <source>
        <dbReference type="EMBL" id="PKK91672.1"/>
    </source>
</evidence>
<evidence type="ECO:0000256" key="4">
    <source>
        <dbReference type="PROSITE-ProRule" id="PRU00169"/>
    </source>
</evidence>
<dbReference type="InterPro" id="IPR005467">
    <property type="entry name" value="His_kinase_dom"/>
</dbReference>
<dbReference type="SUPFAM" id="SSF55874">
    <property type="entry name" value="ATPase domain of HSP90 chaperone/DNA topoisomerase II/histidine kinase"/>
    <property type="match status" value="1"/>
</dbReference>
<accession>A0A2N1PTS4</accession>